<sequence length="164" mass="18199">MKLREEAIQMVIQICDRYKHEPSPLMLILSDVQKEYGYIPMEVQQIISAKTGIPVSEIYGVVTFYNFFSLEPKGKYVIGVCVGTACYVKGGQNVLDKFCELLKIKPGQTTTDGLFSIDNVRCLGACGIAPAVSINGKVYPKVELSKVGSIIQEYYDLEKKAMEA</sequence>
<evidence type="ECO:0000256" key="3">
    <source>
        <dbReference type="ARBA" id="ARBA00022723"/>
    </source>
</evidence>
<dbReference type="Gene3D" id="3.40.30.10">
    <property type="entry name" value="Glutaredoxin"/>
    <property type="match status" value="1"/>
</dbReference>
<dbReference type="InterPro" id="IPR002023">
    <property type="entry name" value="NuoE-like"/>
</dbReference>
<dbReference type="KEGG" id="trc:DYE49_00610"/>
<dbReference type="InterPro" id="IPR036249">
    <property type="entry name" value="Thioredoxin-like_sf"/>
</dbReference>
<feature type="binding site" evidence="7">
    <location>
        <position position="86"/>
    </location>
    <ligand>
        <name>[2Fe-2S] cluster</name>
        <dbReference type="ChEBI" id="CHEBI:190135"/>
    </ligand>
</feature>
<keyword evidence="3 7" id="KW-0479">Metal-binding</keyword>
<evidence type="ECO:0000256" key="5">
    <source>
        <dbReference type="ARBA" id="ARBA00023014"/>
    </source>
</evidence>
<feature type="binding site" evidence="7">
    <location>
        <position position="122"/>
    </location>
    <ligand>
        <name>[2Fe-2S] cluster</name>
        <dbReference type="ChEBI" id="CHEBI:190135"/>
    </ligand>
</feature>
<dbReference type="PIRSF" id="PIRSF000216">
    <property type="entry name" value="NADH_DH_24kDa"/>
    <property type="match status" value="1"/>
</dbReference>
<feature type="binding site" evidence="7">
    <location>
        <position position="126"/>
    </location>
    <ligand>
        <name>[2Fe-2S] cluster</name>
        <dbReference type="ChEBI" id="CHEBI:190135"/>
    </ligand>
</feature>
<dbReference type="SUPFAM" id="SSF52833">
    <property type="entry name" value="Thioredoxin-like"/>
    <property type="match status" value="1"/>
</dbReference>
<dbReference type="Proteomes" id="UP000593591">
    <property type="component" value="Chromosome"/>
</dbReference>
<keyword evidence="5 7" id="KW-0411">Iron-sulfur</keyword>
<comment type="similarity">
    <text evidence="1">Belongs to the complex I 24 kDa subunit family.</text>
</comment>
<proteinExistence type="inferred from homology"/>
<dbReference type="PANTHER" id="PTHR43342">
    <property type="entry name" value="NADH-QUINONE OXIDOREDUCTASE, E SUBUNIT"/>
    <property type="match status" value="1"/>
</dbReference>
<name>A0A7M1XLM0_9SPIR</name>
<dbReference type="Pfam" id="PF01257">
    <property type="entry name" value="2Fe-2S_thioredx"/>
    <property type="match status" value="1"/>
</dbReference>
<comment type="cofactor">
    <cofactor evidence="6">
        <name>[2Fe-2S] cluster</name>
        <dbReference type="ChEBI" id="CHEBI:190135"/>
    </cofactor>
</comment>
<evidence type="ECO:0000313" key="8">
    <source>
        <dbReference type="EMBL" id="QOS39032.1"/>
    </source>
</evidence>
<dbReference type="GO" id="GO:0051537">
    <property type="term" value="F:2 iron, 2 sulfur cluster binding"/>
    <property type="evidence" value="ECO:0007669"/>
    <property type="project" value="UniProtKB-KW"/>
</dbReference>
<dbReference type="PROSITE" id="PS01099">
    <property type="entry name" value="COMPLEX1_24K"/>
    <property type="match status" value="1"/>
</dbReference>
<dbReference type="PANTHER" id="PTHR43342:SF2">
    <property type="entry name" value="POTENTIAL NAD-REDUCING HYDROGENASE SUBUNIT"/>
    <property type="match status" value="1"/>
</dbReference>
<gene>
    <name evidence="8" type="ORF">DYE49_00610</name>
</gene>
<evidence type="ECO:0000313" key="9">
    <source>
        <dbReference type="Proteomes" id="UP000593591"/>
    </source>
</evidence>
<organism evidence="8 9">
    <name type="scientific">Treponema rectale</name>
    <dbReference type="NCBI Taxonomy" id="744512"/>
    <lineage>
        <taxon>Bacteria</taxon>
        <taxon>Pseudomonadati</taxon>
        <taxon>Spirochaetota</taxon>
        <taxon>Spirochaetia</taxon>
        <taxon>Spirochaetales</taxon>
        <taxon>Treponemataceae</taxon>
        <taxon>Treponema</taxon>
    </lineage>
</organism>
<dbReference type="Gene3D" id="1.10.10.1590">
    <property type="entry name" value="NADH-quinone oxidoreductase subunit E"/>
    <property type="match status" value="1"/>
</dbReference>
<dbReference type="EMBL" id="CP031517">
    <property type="protein sequence ID" value="QOS39032.1"/>
    <property type="molecule type" value="Genomic_DNA"/>
</dbReference>
<evidence type="ECO:0000256" key="2">
    <source>
        <dbReference type="ARBA" id="ARBA00022714"/>
    </source>
</evidence>
<dbReference type="CDD" id="cd03064">
    <property type="entry name" value="TRX_Fd_NuoE"/>
    <property type="match status" value="1"/>
</dbReference>
<dbReference type="GO" id="GO:0016491">
    <property type="term" value="F:oxidoreductase activity"/>
    <property type="evidence" value="ECO:0007669"/>
    <property type="project" value="InterPro"/>
</dbReference>
<dbReference type="GO" id="GO:0046872">
    <property type="term" value="F:metal ion binding"/>
    <property type="evidence" value="ECO:0007669"/>
    <property type="project" value="UniProtKB-KW"/>
</dbReference>
<keyword evidence="2 7" id="KW-0001">2Fe-2S</keyword>
<evidence type="ECO:0000256" key="4">
    <source>
        <dbReference type="ARBA" id="ARBA00023004"/>
    </source>
</evidence>
<dbReference type="InterPro" id="IPR041921">
    <property type="entry name" value="NuoE_N"/>
</dbReference>
<evidence type="ECO:0000256" key="6">
    <source>
        <dbReference type="ARBA" id="ARBA00034078"/>
    </source>
</evidence>
<protein>
    <submittedName>
        <fullName evidence="8">NAD(P)H-dependent oxidoreductase subunit E</fullName>
    </submittedName>
</protein>
<dbReference type="InterPro" id="IPR042128">
    <property type="entry name" value="NuoE_dom"/>
</dbReference>
<reference evidence="8 9" key="1">
    <citation type="submission" date="2018-08" db="EMBL/GenBank/DDBJ databases">
        <title>The first complete genome of Treponema rectale (CHPAT), a commensal spirochete of the bovine rectum.</title>
        <authorList>
            <person name="Staton G.J."/>
            <person name="Clegg S.R."/>
            <person name="Carter S.D."/>
            <person name="Radford A.D."/>
            <person name="Darby A."/>
            <person name="Hall N."/>
            <person name="Birtles R.J."/>
            <person name="Evans N.J."/>
        </authorList>
    </citation>
    <scope>NUCLEOTIDE SEQUENCE [LARGE SCALE GENOMIC DNA]</scope>
    <source>
        <strain evidence="8 9">CHPA</strain>
    </source>
</reference>
<dbReference type="AlphaFoldDB" id="A0A7M1XLM0"/>
<evidence type="ECO:0000256" key="7">
    <source>
        <dbReference type="PIRSR" id="PIRSR000216-1"/>
    </source>
</evidence>
<evidence type="ECO:0000256" key="1">
    <source>
        <dbReference type="ARBA" id="ARBA00010643"/>
    </source>
</evidence>
<accession>A0A7M1XLM0</accession>
<feature type="binding site" evidence="7">
    <location>
        <position position="81"/>
    </location>
    <ligand>
        <name>[2Fe-2S] cluster</name>
        <dbReference type="ChEBI" id="CHEBI:190135"/>
    </ligand>
</feature>
<keyword evidence="4 7" id="KW-0408">Iron</keyword>
<dbReference type="InterPro" id="IPR028431">
    <property type="entry name" value="NADP_DH_HndA-like"/>
</dbReference>
<comment type="cofactor">
    <cofactor evidence="7">
        <name>[2Fe-2S] cluster</name>
        <dbReference type="ChEBI" id="CHEBI:190135"/>
    </cofactor>
    <text evidence="7">Binds 1 [2Fe-2S] cluster.</text>
</comment>